<keyword evidence="2" id="KW-1185">Reference proteome</keyword>
<dbReference type="Proteomes" id="UP000651057">
    <property type="component" value="Unassembled WGS sequence"/>
</dbReference>
<name>A0A937D612_9FLAO</name>
<proteinExistence type="predicted"/>
<dbReference type="AlphaFoldDB" id="A0A937D612"/>
<organism evidence="1 2">
    <name type="scientific">Aquimarina mytili</name>
    <dbReference type="NCBI Taxonomy" id="874423"/>
    <lineage>
        <taxon>Bacteria</taxon>
        <taxon>Pseudomonadati</taxon>
        <taxon>Bacteroidota</taxon>
        <taxon>Flavobacteriia</taxon>
        <taxon>Flavobacteriales</taxon>
        <taxon>Flavobacteriaceae</taxon>
        <taxon>Aquimarina</taxon>
    </lineage>
</organism>
<sequence>MIKNILNLNGTQEINRAQQKTINGGIGLPSNDDCGCIVMGPRGYLEIIAVSCSSTCPDGSTPKPGLGS</sequence>
<evidence type="ECO:0000313" key="2">
    <source>
        <dbReference type="Proteomes" id="UP000651057"/>
    </source>
</evidence>
<accession>A0A937D612</accession>
<dbReference type="RefSeq" id="WP_201919301.1">
    <property type="nucleotide sequence ID" value="NZ_BAABAX010000005.1"/>
</dbReference>
<dbReference type="EMBL" id="JAERQJ010000003">
    <property type="protein sequence ID" value="MBL0683889.1"/>
    <property type="molecule type" value="Genomic_DNA"/>
</dbReference>
<comment type="caution">
    <text evidence="1">The sequence shown here is derived from an EMBL/GenBank/DDBJ whole genome shotgun (WGS) entry which is preliminary data.</text>
</comment>
<evidence type="ECO:0000313" key="1">
    <source>
        <dbReference type="EMBL" id="MBL0683889.1"/>
    </source>
</evidence>
<reference evidence="1" key="1">
    <citation type="submission" date="2021-01" db="EMBL/GenBank/DDBJ databases">
        <authorList>
            <person name="Zhong Y.L."/>
        </authorList>
    </citation>
    <scope>NUCLEOTIDE SEQUENCE</scope>
    <source>
        <strain evidence="1">KCTC 23302</strain>
    </source>
</reference>
<protein>
    <recommendedName>
        <fullName evidence="3">Bacteriocin</fullName>
    </recommendedName>
</protein>
<gene>
    <name evidence="1" type="ORF">JJQ60_10200</name>
</gene>
<evidence type="ECO:0008006" key="3">
    <source>
        <dbReference type="Google" id="ProtNLM"/>
    </source>
</evidence>